<evidence type="ECO:0000256" key="1">
    <source>
        <dbReference type="SAM" id="MobiDB-lite"/>
    </source>
</evidence>
<feature type="compositionally biased region" description="Polar residues" evidence="1">
    <location>
        <begin position="62"/>
        <end position="91"/>
    </location>
</feature>
<organism evidence="2">
    <name type="scientific">Rhizophora mucronata</name>
    <name type="common">Asiatic mangrove</name>
    <dbReference type="NCBI Taxonomy" id="61149"/>
    <lineage>
        <taxon>Eukaryota</taxon>
        <taxon>Viridiplantae</taxon>
        <taxon>Streptophyta</taxon>
        <taxon>Embryophyta</taxon>
        <taxon>Tracheophyta</taxon>
        <taxon>Spermatophyta</taxon>
        <taxon>Magnoliopsida</taxon>
        <taxon>eudicotyledons</taxon>
        <taxon>Gunneridae</taxon>
        <taxon>Pentapetalae</taxon>
        <taxon>rosids</taxon>
        <taxon>fabids</taxon>
        <taxon>Malpighiales</taxon>
        <taxon>Rhizophoraceae</taxon>
        <taxon>Rhizophora</taxon>
    </lineage>
</organism>
<accession>A0A2P2MCX3</accession>
<dbReference type="AlphaFoldDB" id="A0A2P2MCX3"/>
<name>A0A2P2MCX3_RHIMU</name>
<proteinExistence type="predicted"/>
<dbReference type="EMBL" id="GGEC01047579">
    <property type="protein sequence ID" value="MBX28063.1"/>
    <property type="molecule type" value="Transcribed_RNA"/>
</dbReference>
<reference evidence="2" key="1">
    <citation type="submission" date="2018-02" db="EMBL/GenBank/DDBJ databases">
        <title>Rhizophora mucronata_Transcriptome.</title>
        <authorList>
            <person name="Meera S.P."/>
            <person name="Sreeshan A."/>
            <person name="Augustine A."/>
        </authorList>
    </citation>
    <scope>NUCLEOTIDE SEQUENCE</scope>
    <source>
        <tissue evidence="2">Leaf</tissue>
    </source>
</reference>
<evidence type="ECO:0000313" key="2">
    <source>
        <dbReference type="EMBL" id="MBX28063.1"/>
    </source>
</evidence>
<feature type="compositionally biased region" description="Polar residues" evidence="1">
    <location>
        <begin position="36"/>
        <end position="46"/>
    </location>
</feature>
<protein>
    <submittedName>
        <fullName evidence="2">Uncharacterized protein</fullName>
    </submittedName>
</protein>
<sequence>MDIRLPQVIGSASINQQFFPVQQNLYARPLEAIPPSTVSHSQQVPASQGMPKGGNMAAPHPLTSNISTDWLAGSTSDPTAQTANQGISPPTVQDGFAMTASGLTPSVETRPQTTTGQVTFAGLKPQVTAVVLNQPATKDSKQVGTSENGFASDLLCGSTSTFS</sequence>
<feature type="region of interest" description="Disordered" evidence="1">
    <location>
        <begin position="36"/>
        <end position="92"/>
    </location>
</feature>